<gene>
    <name evidence="1" type="ORF">Tco_0955612</name>
</gene>
<keyword evidence="2" id="KW-1185">Reference proteome</keyword>
<protein>
    <submittedName>
        <fullName evidence="1">Uncharacterized protein</fullName>
    </submittedName>
</protein>
<dbReference type="PANTHER" id="PTHR48040:SF20">
    <property type="entry name" value="PLEIOTROPIC DRUG RESISTANCE PROTEIN 1"/>
    <property type="match status" value="1"/>
</dbReference>
<dbReference type="PANTHER" id="PTHR48040">
    <property type="entry name" value="PLEIOTROPIC DRUG RESISTANCE PROTEIN 1-LIKE ISOFORM X1"/>
    <property type="match status" value="1"/>
</dbReference>
<organism evidence="1 2">
    <name type="scientific">Tanacetum coccineum</name>
    <dbReference type="NCBI Taxonomy" id="301880"/>
    <lineage>
        <taxon>Eukaryota</taxon>
        <taxon>Viridiplantae</taxon>
        <taxon>Streptophyta</taxon>
        <taxon>Embryophyta</taxon>
        <taxon>Tracheophyta</taxon>
        <taxon>Spermatophyta</taxon>
        <taxon>Magnoliopsida</taxon>
        <taxon>eudicotyledons</taxon>
        <taxon>Gunneridae</taxon>
        <taxon>Pentapetalae</taxon>
        <taxon>asterids</taxon>
        <taxon>campanulids</taxon>
        <taxon>Asterales</taxon>
        <taxon>Asteraceae</taxon>
        <taxon>Asteroideae</taxon>
        <taxon>Anthemideae</taxon>
        <taxon>Anthemidinae</taxon>
        <taxon>Tanacetum</taxon>
    </lineage>
</organism>
<evidence type="ECO:0000313" key="2">
    <source>
        <dbReference type="Proteomes" id="UP001151760"/>
    </source>
</evidence>
<dbReference type="Proteomes" id="UP001151760">
    <property type="component" value="Unassembled WGS sequence"/>
</dbReference>
<name>A0ABQ5E7Q4_9ASTR</name>
<reference evidence="1" key="2">
    <citation type="submission" date="2022-01" db="EMBL/GenBank/DDBJ databases">
        <authorList>
            <person name="Yamashiro T."/>
            <person name="Shiraishi A."/>
            <person name="Satake H."/>
            <person name="Nakayama K."/>
        </authorList>
    </citation>
    <scope>NUCLEOTIDE SEQUENCE</scope>
</reference>
<evidence type="ECO:0000313" key="1">
    <source>
        <dbReference type="EMBL" id="GJT46897.1"/>
    </source>
</evidence>
<proteinExistence type="predicted"/>
<dbReference type="EMBL" id="BQNB010016023">
    <property type="protein sequence ID" value="GJT46897.1"/>
    <property type="molecule type" value="Genomic_DNA"/>
</dbReference>
<accession>A0ABQ5E7Q4</accession>
<sequence>MSSRVGSITESDHNKKRGMVLPFVPLSIVFDNIIYVVDMPPEMQAQGQAQDRLELLKGVSGASRPATTYVTSKACKEPYLRSFSLQKDIGKRRLQLLGITCMLFASSLTTPTQEESDLWIHLYALSLDCDLELYLDHRHQT</sequence>
<comment type="caution">
    <text evidence="1">The sequence shown here is derived from an EMBL/GenBank/DDBJ whole genome shotgun (WGS) entry which is preliminary data.</text>
</comment>
<reference evidence="1" key="1">
    <citation type="journal article" date="2022" name="Int. J. Mol. Sci.">
        <title>Draft Genome of Tanacetum Coccineum: Genomic Comparison of Closely Related Tanacetum-Family Plants.</title>
        <authorList>
            <person name="Yamashiro T."/>
            <person name="Shiraishi A."/>
            <person name="Nakayama K."/>
            <person name="Satake H."/>
        </authorList>
    </citation>
    <scope>NUCLEOTIDE SEQUENCE</scope>
</reference>